<dbReference type="AlphaFoldDB" id="A0A9Q1EPZ5"/>
<sequence length="77" mass="8361">MIQLHMSHCRPGLGSFLPLGCSACCTNTWNTSTLTPRTPTQLSPSIQEATQETPGSGTWRLCMHHACTQSKKSPSTE</sequence>
<comment type="caution">
    <text evidence="1">The sequence shown here is derived from an EMBL/GenBank/DDBJ whole genome shotgun (WGS) entry which is preliminary data.</text>
</comment>
<gene>
    <name evidence="1" type="ORF">SKAU_G00326810</name>
</gene>
<organism evidence="1 2">
    <name type="scientific">Synaphobranchus kaupii</name>
    <name type="common">Kaup's arrowtooth eel</name>
    <dbReference type="NCBI Taxonomy" id="118154"/>
    <lineage>
        <taxon>Eukaryota</taxon>
        <taxon>Metazoa</taxon>
        <taxon>Chordata</taxon>
        <taxon>Craniata</taxon>
        <taxon>Vertebrata</taxon>
        <taxon>Euteleostomi</taxon>
        <taxon>Actinopterygii</taxon>
        <taxon>Neopterygii</taxon>
        <taxon>Teleostei</taxon>
        <taxon>Anguilliformes</taxon>
        <taxon>Synaphobranchidae</taxon>
        <taxon>Synaphobranchus</taxon>
    </lineage>
</organism>
<evidence type="ECO:0000313" key="2">
    <source>
        <dbReference type="Proteomes" id="UP001152622"/>
    </source>
</evidence>
<reference evidence="1" key="1">
    <citation type="journal article" date="2023" name="Science">
        <title>Genome structures resolve the early diversification of teleost fishes.</title>
        <authorList>
            <person name="Parey E."/>
            <person name="Louis A."/>
            <person name="Montfort J."/>
            <person name="Bouchez O."/>
            <person name="Roques C."/>
            <person name="Iampietro C."/>
            <person name="Lluch J."/>
            <person name="Castinel A."/>
            <person name="Donnadieu C."/>
            <person name="Desvignes T."/>
            <person name="Floi Bucao C."/>
            <person name="Jouanno E."/>
            <person name="Wen M."/>
            <person name="Mejri S."/>
            <person name="Dirks R."/>
            <person name="Jansen H."/>
            <person name="Henkel C."/>
            <person name="Chen W.J."/>
            <person name="Zahm M."/>
            <person name="Cabau C."/>
            <person name="Klopp C."/>
            <person name="Thompson A.W."/>
            <person name="Robinson-Rechavi M."/>
            <person name="Braasch I."/>
            <person name="Lecointre G."/>
            <person name="Bobe J."/>
            <person name="Postlethwait J.H."/>
            <person name="Berthelot C."/>
            <person name="Roest Crollius H."/>
            <person name="Guiguen Y."/>
        </authorList>
    </citation>
    <scope>NUCLEOTIDE SEQUENCE</scope>
    <source>
        <strain evidence="1">WJC10195</strain>
    </source>
</reference>
<dbReference type="EMBL" id="JAINUF010000014">
    <property type="protein sequence ID" value="KAJ8342753.1"/>
    <property type="molecule type" value="Genomic_DNA"/>
</dbReference>
<accession>A0A9Q1EPZ5</accession>
<proteinExistence type="predicted"/>
<dbReference type="Proteomes" id="UP001152622">
    <property type="component" value="Chromosome 14"/>
</dbReference>
<keyword evidence="2" id="KW-1185">Reference proteome</keyword>
<name>A0A9Q1EPZ5_SYNKA</name>
<protein>
    <submittedName>
        <fullName evidence="1">Uncharacterized protein</fullName>
    </submittedName>
</protein>
<evidence type="ECO:0000313" key="1">
    <source>
        <dbReference type="EMBL" id="KAJ8342753.1"/>
    </source>
</evidence>